<dbReference type="EMBL" id="JXWY01000009">
    <property type="protein sequence ID" value="KIX91513.1"/>
    <property type="molecule type" value="Genomic_DNA"/>
</dbReference>
<evidence type="ECO:0000313" key="22">
    <source>
        <dbReference type="Proteomes" id="UP000032366"/>
    </source>
</evidence>
<reference evidence="21 23" key="2">
    <citation type="submission" date="2018-06" db="EMBL/GenBank/DDBJ databases">
        <authorList>
            <consortium name="Pathogen Informatics"/>
            <person name="Doyle S."/>
        </authorList>
    </citation>
    <scope>NUCLEOTIDE SEQUENCE [LARGE SCALE GENOMIC DNA]</scope>
    <source>
        <strain evidence="21 23">NCTC13832</strain>
    </source>
</reference>
<dbReference type="InterPro" id="IPR056179">
    <property type="entry name" value="DHQS_C"/>
</dbReference>
<comment type="caution">
    <text evidence="17">Lacks conserved residue(s) required for the propagation of feature annotation.</text>
</comment>
<evidence type="ECO:0000256" key="8">
    <source>
        <dbReference type="ARBA" id="ARBA00022490"/>
    </source>
</evidence>
<dbReference type="Pfam" id="PF01761">
    <property type="entry name" value="DHQ_synthase"/>
    <property type="match status" value="1"/>
</dbReference>
<gene>
    <name evidence="17 21" type="primary">aroB</name>
    <name evidence="21" type="ORF">NCTC13832_01297</name>
    <name evidence="20" type="ORF">TP70_01620</name>
</gene>
<comment type="similarity">
    <text evidence="5 17">Belongs to the sugar phosphate cyclases superfamily. Dehydroquinate synthase family.</text>
</comment>
<dbReference type="InterPro" id="IPR016037">
    <property type="entry name" value="DHQ_synth_AroB"/>
</dbReference>
<dbReference type="PANTHER" id="PTHR43622:SF7">
    <property type="entry name" value="3-DEHYDROQUINATE SYNTHASE, CHLOROPLASTIC"/>
    <property type="match status" value="1"/>
</dbReference>
<feature type="binding site" evidence="17">
    <location>
        <position position="145"/>
    </location>
    <ligand>
        <name>NAD(+)</name>
        <dbReference type="ChEBI" id="CHEBI:57540"/>
    </ligand>
</feature>
<keyword evidence="15 17" id="KW-0456">Lyase</keyword>
<dbReference type="RefSeq" id="WP_044358865.1">
    <property type="nucleotide sequence ID" value="NZ_JXWY01000009.1"/>
</dbReference>
<proteinExistence type="inferred from homology"/>
<dbReference type="EC" id="4.2.3.4" evidence="6 17"/>
<evidence type="ECO:0000256" key="4">
    <source>
        <dbReference type="ARBA" id="ARBA00004661"/>
    </source>
</evidence>
<evidence type="ECO:0000256" key="9">
    <source>
        <dbReference type="ARBA" id="ARBA00022605"/>
    </source>
</evidence>
<evidence type="ECO:0000256" key="13">
    <source>
        <dbReference type="ARBA" id="ARBA00023027"/>
    </source>
</evidence>
<dbReference type="STRING" id="569857.TP70_01620"/>
<evidence type="ECO:0000256" key="16">
    <source>
        <dbReference type="ARBA" id="ARBA00023285"/>
    </source>
</evidence>
<evidence type="ECO:0000256" key="2">
    <source>
        <dbReference type="ARBA" id="ARBA00001911"/>
    </source>
</evidence>
<name>A0A0D6XUJ4_9STAP</name>
<evidence type="ECO:0000259" key="18">
    <source>
        <dbReference type="Pfam" id="PF01761"/>
    </source>
</evidence>
<comment type="catalytic activity">
    <reaction evidence="1 17">
        <text>7-phospho-2-dehydro-3-deoxy-D-arabino-heptonate = 3-dehydroquinate + phosphate</text>
        <dbReference type="Rhea" id="RHEA:21968"/>
        <dbReference type="ChEBI" id="CHEBI:32364"/>
        <dbReference type="ChEBI" id="CHEBI:43474"/>
        <dbReference type="ChEBI" id="CHEBI:58394"/>
        <dbReference type="EC" id="4.2.3.4"/>
    </reaction>
</comment>
<sequence length="355" mass="39775">MELMTTYATQNYPVIVAHRAIDRLTEYTTQYQHVFIFVDEHVHAHWASKLQTVSETNHHQTFVLPAGEQVKTLHYFEQYMEQLLACQPTRNTCLVAIGGGAVGDFVGFLAATLLRGVDFIQLPTTILAHDSSIGGKVGINAAHGKNLIGAFHRPAAVLYDLDFLTSLPESEILSGYGEVYKHALLKGSEAVRTLETTYYDQPSLLQLKHIEQYLIDGIQTKLDIVVNDEKERGQRQWLNLGHTFGHAVEYATKIPHGHAVMIGILYQMIVANTLLDTKHSVGHYYHYLATLGYPLQLIETLTFEPLLKLMQQDKKNNQTGIRMVLLQAIGQPTVQTVPVDVLEVAFNTLQSLGKE</sequence>
<dbReference type="OrthoDB" id="9806583at2"/>
<keyword evidence="11 17" id="KW-0547">Nucleotide-binding</keyword>
<dbReference type="GO" id="GO:0005737">
    <property type="term" value="C:cytoplasm"/>
    <property type="evidence" value="ECO:0007669"/>
    <property type="project" value="UniProtKB-SubCell"/>
</dbReference>
<dbReference type="CDD" id="cd08195">
    <property type="entry name" value="DHQS"/>
    <property type="match status" value="1"/>
</dbReference>
<dbReference type="NCBIfam" id="TIGR01357">
    <property type="entry name" value="aroB"/>
    <property type="match status" value="1"/>
</dbReference>
<dbReference type="GO" id="GO:0046872">
    <property type="term" value="F:metal ion binding"/>
    <property type="evidence" value="ECO:0007669"/>
    <property type="project" value="UniProtKB-KW"/>
</dbReference>
<dbReference type="EMBL" id="UHDT01000001">
    <property type="protein sequence ID" value="SUM57613.1"/>
    <property type="molecule type" value="Genomic_DNA"/>
</dbReference>
<dbReference type="Proteomes" id="UP000254100">
    <property type="component" value="Unassembled WGS sequence"/>
</dbReference>
<feature type="domain" description="3-dehydroquinate synthase C-terminal" evidence="19">
    <location>
        <begin position="175"/>
        <end position="316"/>
    </location>
</feature>
<comment type="function">
    <text evidence="17">Catalyzes the conversion of 3-deoxy-D-arabino-heptulosonate 7-phosphate (DAHP) to dehydroquinate (DHQ).</text>
</comment>
<evidence type="ECO:0000256" key="1">
    <source>
        <dbReference type="ARBA" id="ARBA00001393"/>
    </source>
</evidence>
<evidence type="ECO:0000256" key="14">
    <source>
        <dbReference type="ARBA" id="ARBA00023141"/>
    </source>
</evidence>
<dbReference type="Pfam" id="PF24621">
    <property type="entry name" value="DHQS_C"/>
    <property type="match status" value="1"/>
</dbReference>
<evidence type="ECO:0000313" key="20">
    <source>
        <dbReference type="EMBL" id="KIX91513.1"/>
    </source>
</evidence>
<feature type="binding site" evidence="17">
    <location>
        <position position="178"/>
    </location>
    <ligand>
        <name>Zn(2+)</name>
        <dbReference type="ChEBI" id="CHEBI:29105"/>
    </ligand>
</feature>
<dbReference type="InterPro" id="IPR030963">
    <property type="entry name" value="DHQ_synth_fam"/>
</dbReference>
<keyword evidence="14 17" id="KW-0057">Aromatic amino acid biosynthesis</keyword>
<dbReference type="HAMAP" id="MF_00110">
    <property type="entry name" value="DHQ_synthase"/>
    <property type="match status" value="1"/>
</dbReference>
<feature type="binding site" evidence="17">
    <location>
        <position position="256"/>
    </location>
    <ligand>
        <name>Zn(2+)</name>
        <dbReference type="ChEBI" id="CHEBI:29105"/>
    </ligand>
</feature>
<evidence type="ECO:0000256" key="7">
    <source>
        <dbReference type="ARBA" id="ARBA00017684"/>
    </source>
</evidence>
<keyword evidence="8 17" id="KW-0963">Cytoplasm</keyword>
<evidence type="ECO:0000256" key="6">
    <source>
        <dbReference type="ARBA" id="ARBA00013031"/>
    </source>
</evidence>
<dbReference type="AlphaFoldDB" id="A0A0D6XUJ4"/>
<protein>
    <recommendedName>
        <fullName evidence="7 17">3-dehydroquinate synthase</fullName>
        <shortName evidence="17">DHQS</shortName>
        <ecNumber evidence="6 17">4.2.3.4</ecNumber>
    </recommendedName>
</protein>
<dbReference type="PIRSF" id="PIRSF001455">
    <property type="entry name" value="DHQ_synth"/>
    <property type="match status" value="1"/>
</dbReference>
<dbReference type="Proteomes" id="UP000032366">
    <property type="component" value="Unassembled WGS sequence"/>
</dbReference>
<evidence type="ECO:0000256" key="15">
    <source>
        <dbReference type="ARBA" id="ARBA00023239"/>
    </source>
</evidence>
<keyword evidence="22" id="KW-1185">Reference proteome</keyword>
<dbReference type="InterPro" id="IPR030960">
    <property type="entry name" value="DHQS/DOIS_N"/>
</dbReference>
<feature type="binding site" evidence="17">
    <location>
        <position position="242"/>
    </location>
    <ligand>
        <name>Zn(2+)</name>
        <dbReference type="ChEBI" id="CHEBI:29105"/>
    </ligand>
</feature>
<dbReference type="SUPFAM" id="SSF56796">
    <property type="entry name" value="Dehydroquinate synthase-like"/>
    <property type="match status" value="1"/>
</dbReference>
<organism evidence="21 23">
    <name type="scientific">Staphylococcus microti</name>
    <dbReference type="NCBI Taxonomy" id="569857"/>
    <lineage>
        <taxon>Bacteria</taxon>
        <taxon>Bacillati</taxon>
        <taxon>Bacillota</taxon>
        <taxon>Bacilli</taxon>
        <taxon>Bacillales</taxon>
        <taxon>Staphylococcaceae</taxon>
        <taxon>Staphylococcus</taxon>
    </lineage>
</organism>
<evidence type="ECO:0000313" key="21">
    <source>
        <dbReference type="EMBL" id="SUM57613.1"/>
    </source>
</evidence>
<evidence type="ECO:0000313" key="23">
    <source>
        <dbReference type="Proteomes" id="UP000254100"/>
    </source>
</evidence>
<feature type="binding site" evidence="17">
    <location>
        <position position="136"/>
    </location>
    <ligand>
        <name>NAD(+)</name>
        <dbReference type="ChEBI" id="CHEBI:57540"/>
    </ligand>
</feature>
<evidence type="ECO:0000256" key="3">
    <source>
        <dbReference type="ARBA" id="ARBA00004496"/>
    </source>
</evidence>
<dbReference type="GO" id="GO:0009423">
    <property type="term" value="P:chorismate biosynthetic process"/>
    <property type="evidence" value="ECO:0007669"/>
    <property type="project" value="UniProtKB-UniRule"/>
</dbReference>
<feature type="domain" description="3-dehydroquinate synthase N-terminal" evidence="18">
    <location>
        <begin position="62"/>
        <end position="172"/>
    </location>
</feature>
<keyword evidence="12 17" id="KW-0862">Zinc</keyword>
<keyword evidence="13 17" id="KW-0520">NAD</keyword>
<evidence type="ECO:0000259" key="19">
    <source>
        <dbReference type="Pfam" id="PF24621"/>
    </source>
</evidence>
<keyword evidence="10 17" id="KW-0479">Metal-binding</keyword>
<accession>A0A0D6XUJ4</accession>
<dbReference type="PANTHER" id="PTHR43622">
    <property type="entry name" value="3-DEHYDROQUINATE SYNTHASE"/>
    <property type="match status" value="1"/>
</dbReference>
<comment type="subcellular location">
    <subcellularLocation>
        <location evidence="3 17">Cytoplasm</location>
    </subcellularLocation>
</comment>
<dbReference type="Gene3D" id="3.40.50.1970">
    <property type="match status" value="1"/>
</dbReference>
<keyword evidence="16 17" id="KW-0170">Cobalt</keyword>
<dbReference type="GO" id="GO:0008652">
    <property type="term" value="P:amino acid biosynthetic process"/>
    <property type="evidence" value="ECO:0007669"/>
    <property type="project" value="UniProtKB-KW"/>
</dbReference>
<dbReference type="GO" id="GO:0003856">
    <property type="term" value="F:3-dehydroquinate synthase activity"/>
    <property type="evidence" value="ECO:0007669"/>
    <property type="project" value="UniProtKB-UniRule"/>
</dbReference>
<feature type="binding site" evidence="17">
    <location>
        <begin position="100"/>
        <end position="104"/>
    </location>
    <ligand>
        <name>NAD(+)</name>
        <dbReference type="ChEBI" id="CHEBI:57540"/>
    </ligand>
</feature>
<evidence type="ECO:0000256" key="10">
    <source>
        <dbReference type="ARBA" id="ARBA00022723"/>
    </source>
</evidence>
<evidence type="ECO:0000256" key="5">
    <source>
        <dbReference type="ARBA" id="ARBA00005412"/>
    </source>
</evidence>
<evidence type="ECO:0000256" key="12">
    <source>
        <dbReference type="ARBA" id="ARBA00022833"/>
    </source>
</evidence>
<feature type="binding site" evidence="17">
    <location>
        <begin position="124"/>
        <end position="125"/>
    </location>
    <ligand>
        <name>NAD(+)</name>
        <dbReference type="ChEBI" id="CHEBI:57540"/>
    </ligand>
</feature>
<evidence type="ECO:0000256" key="11">
    <source>
        <dbReference type="ARBA" id="ARBA00022741"/>
    </source>
</evidence>
<evidence type="ECO:0000256" key="17">
    <source>
        <dbReference type="HAMAP-Rule" id="MF_00110"/>
    </source>
</evidence>
<dbReference type="UniPathway" id="UPA00053">
    <property type="reaction ID" value="UER00085"/>
</dbReference>
<comment type="pathway">
    <text evidence="4 17">Metabolic intermediate biosynthesis; chorismate biosynthesis; chorismate from D-erythrose 4-phosphate and phosphoenolpyruvate: step 2/7.</text>
</comment>
<keyword evidence="9 17" id="KW-0028">Amino-acid biosynthesis</keyword>
<dbReference type="Gene3D" id="1.20.1090.10">
    <property type="entry name" value="Dehydroquinate synthase-like - alpha domain"/>
    <property type="match status" value="1"/>
</dbReference>
<dbReference type="InterPro" id="IPR050071">
    <property type="entry name" value="Dehydroquinate_synthase"/>
</dbReference>
<dbReference type="GO" id="GO:0009073">
    <property type="term" value="P:aromatic amino acid family biosynthetic process"/>
    <property type="evidence" value="ECO:0007669"/>
    <property type="project" value="UniProtKB-KW"/>
</dbReference>
<comment type="cofactor">
    <cofactor evidence="2 17">
        <name>NAD(+)</name>
        <dbReference type="ChEBI" id="CHEBI:57540"/>
    </cofactor>
</comment>
<dbReference type="GO" id="GO:0000166">
    <property type="term" value="F:nucleotide binding"/>
    <property type="evidence" value="ECO:0007669"/>
    <property type="project" value="UniProtKB-KW"/>
</dbReference>
<comment type="cofactor">
    <cofactor evidence="17">
        <name>Co(2+)</name>
        <dbReference type="ChEBI" id="CHEBI:48828"/>
    </cofactor>
    <cofactor evidence="17">
        <name>Zn(2+)</name>
        <dbReference type="ChEBI" id="CHEBI:29105"/>
    </cofactor>
    <text evidence="17">Binds 1 divalent metal cation per subunit. Can use either Co(2+) or Zn(2+).</text>
</comment>
<reference evidence="20 22" key="1">
    <citation type="submission" date="2015-01" db="EMBL/GenBank/DDBJ databases">
        <authorList>
            <person name="Guo J."/>
        </authorList>
    </citation>
    <scope>NUCLEOTIDE SEQUENCE [LARGE SCALE GENOMIC DNA]</scope>
    <source>
        <strain evidence="20 22">DSM 22147</strain>
    </source>
</reference>